<comment type="subcellular location">
    <subcellularLocation>
        <location evidence="1">Nucleus</location>
    </subcellularLocation>
</comment>
<sequence length="63" mass="6919">MGTNMIFKGFGNKPPLATQSSIYSLTFEELQNTIGGPGKDFGSMNMDELLKSIWTAEETQIMA</sequence>
<evidence type="ECO:0000313" key="4">
    <source>
        <dbReference type="EMBL" id="TQD72642.1"/>
    </source>
</evidence>
<evidence type="ECO:0000256" key="3">
    <source>
        <dbReference type="ARBA" id="ARBA00023242"/>
    </source>
</evidence>
<name>A0A540KFA2_MALBA</name>
<comment type="caution">
    <text evidence="4">The sequence shown here is derived from an EMBL/GenBank/DDBJ whole genome shotgun (WGS) entry which is preliminary data.</text>
</comment>
<accession>A0A540KFA2</accession>
<keyword evidence="2" id="KW-0238">DNA-binding</keyword>
<evidence type="ECO:0000256" key="2">
    <source>
        <dbReference type="ARBA" id="ARBA00023125"/>
    </source>
</evidence>
<keyword evidence="5" id="KW-1185">Reference proteome</keyword>
<dbReference type="GO" id="GO:0003677">
    <property type="term" value="F:DNA binding"/>
    <property type="evidence" value="ECO:0007669"/>
    <property type="project" value="UniProtKB-KW"/>
</dbReference>
<dbReference type="InterPro" id="IPR043452">
    <property type="entry name" value="BZIP46-like"/>
</dbReference>
<dbReference type="AlphaFoldDB" id="A0A540KFA2"/>
<evidence type="ECO:0000313" key="5">
    <source>
        <dbReference type="Proteomes" id="UP000315295"/>
    </source>
</evidence>
<reference evidence="4 5" key="1">
    <citation type="journal article" date="2019" name="G3 (Bethesda)">
        <title>Sequencing of a Wild Apple (Malus baccata) Genome Unravels the Differences Between Cultivated and Wild Apple Species Regarding Disease Resistance and Cold Tolerance.</title>
        <authorList>
            <person name="Chen X."/>
        </authorList>
    </citation>
    <scope>NUCLEOTIDE SEQUENCE [LARGE SCALE GENOMIC DNA]</scope>
    <source>
        <strain evidence="5">cv. Shandingzi</strain>
        <tissue evidence="4">Leaves</tissue>
    </source>
</reference>
<dbReference type="Proteomes" id="UP000315295">
    <property type="component" value="Unassembled WGS sequence"/>
</dbReference>
<dbReference type="GO" id="GO:0005634">
    <property type="term" value="C:nucleus"/>
    <property type="evidence" value="ECO:0007669"/>
    <property type="project" value="UniProtKB-SubCell"/>
</dbReference>
<dbReference type="EMBL" id="VIEB01001380">
    <property type="protein sequence ID" value="TQD72642.1"/>
    <property type="molecule type" value="Genomic_DNA"/>
</dbReference>
<organism evidence="4 5">
    <name type="scientific">Malus baccata</name>
    <name type="common">Siberian crab apple</name>
    <name type="synonym">Pyrus baccata</name>
    <dbReference type="NCBI Taxonomy" id="106549"/>
    <lineage>
        <taxon>Eukaryota</taxon>
        <taxon>Viridiplantae</taxon>
        <taxon>Streptophyta</taxon>
        <taxon>Embryophyta</taxon>
        <taxon>Tracheophyta</taxon>
        <taxon>Spermatophyta</taxon>
        <taxon>Magnoliopsida</taxon>
        <taxon>eudicotyledons</taxon>
        <taxon>Gunneridae</taxon>
        <taxon>Pentapetalae</taxon>
        <taxon>rosids</taxon>
        <taxon>fabids</taxon>
        <taxon>Rosales</taxon>
        <taxon>Rosaceae</taxon>
        <taxon>Amygdaloideae</taxon>
        <taxon>Maleae</taxon>
        <taxon>Malus</taxon>
    </lineage>
</organism>
<dbReference type="STRING" id="106549.A0A540KFA2"/>
<dbReference type="GO" id="GO:0045893">
    <property type="term" value="P:positive regulation of DNA-templated transcription"/>
    <property type="evidence" value="ECO:0007669"/>
    <property type="project" value="InterPro"/>
</dbReference>
<evidence type="ECO:0000256" key="1">
    <source>
        <dbReference type="ARBA" id="ARBA00004123"/>
    </source>
</evidence>
<keyword evidence="3" id="KW-0539">Nucleus</keyword>
<dbReference type="GO" id="GO:0003700">
    <property type="term" value="F:DNA-binding transcription factor activity"/>
    <property type="evidence" value="ECO:0007669"/>
    <property type="project" value="InterPro"/>
</dbReference>
<proteinExistence type="predicted"/>
<protein>
    <submittedName>
        <fullName evidence="4">Uncharacterized protein</fullName>
    </submittedName>
</protein>
<dbReference type="PANTHER" id="PTHR22952">
    <property type="entry name" value="CAMP-RESPONSE ELEMENT BINDING PROTEIN-RELATED"/>
    <property type="match status" value="1"/>
</dbReference>
<dbReference type="PANTHER" id="PTHR22952:SF446">
    <property type="entry name" value="ABSCISIC ACID-INSENSITIVE 5-LIKE PROTEIN 5-RELATED"/>
    <property type="match status" value="1"/>
</dbReference>
<gene>
    <name evidence="4" type="ORF">C1H46_041827</name>
</gene>